<gene>
    <name evidence="10" type="ORF">CLV67_117193</name>
</gene>
<evidence type="ECO:0000256" key="4">
    <source>
        <dbReference type="ARBA" id="ARBA00022475"/>
    </source>
</evidence>
<keyword evidence="3 8" id="KW-0813">Transport</keyword>
<evidence type="ECO:0000256" key="7">
    <source>
        <dbReference type="ARBA" id="ARBA00023136"/>
    </source>
</evidence>
<accession>A0A2T0K2S4</accession>
<dbReference type="AlphaFoldDB" id="A0A2T0K2S4"/>
<keyword evidence="6 8" id="KW-1133">Transmembrane helix</keyword>
<evidence type="ECO:0000256" key="8">
    <source>
        <dbReference type="RuleBase" id="RU365092"/>
    </source>
</evidence>
<dbReference type="InterPro" id="IPR003804">
    <property type="entry name" value="Lactate_perm"/>
</dbReference>
<feature type="transmembrane region" description="Helical" evidence="8">
    <location>
        <begin position="116"/>
        <end position="135"/>
    </location>
</feature>
<dbReference type="Pfam" id="PF02652">
    <property type="entry name" value="Lactate_perm"/>
    <property type="match status" value="2"/>
</dbReference>
<evidence type="ECO:0000256" key="6">
    <source>
        <dbReference type="ARBA" id="ARBA00022989"/>
    </source>
</evidence>
<evidence type="ECO:0000256" key="1">
    <source>
        <dbReference type="ARBA" id="ARBA00004651"/>
    </source>
</evidence>
<comment type="function">
    <text evidence="8">Uptake of L-lactate across the membrane. Can also transport D-lactate and glycolate.</text>
</comment>
<sequence>MFEQFTIVTDPVAGSVALSAIFASLSLLTLFVLLGAVRMRAWLAGLISLGVALVVAIAVYGMPVGQALLSASEGAAFGFFPILWIVINAIWVYNLTVVSGHFDVLRRSMERVSPDMRIQAIIVAFCFGALLEALAGFGTPVAVTVVMLMALGFRPLRAAAVALIANTAPVAFGALATPIVTLGTVTSGAVADPRLNTETLGAMVGRQTPILAVIVPLVLVAVVDGRRGVRQTWPVALIAGLTFGVGQFVASNYISVPLTDIIAALISAAAVVALLRFWRPSESPDLHATPDPGRVPQESSGSDPSREPTPLAAKGQQPAASEGAGERASEGRRATAAVLRDPPAEVLRAYAPYLIIIAIFSIANLGPVKQALAGEPWTVVFPWPGLDVIGANGKPLASTNFTFGWLPAAGTLMILAGLLTAVVLRIRPVEALKAYGRTYVELRHAIVTVMAVLALAYVLNQSGQTATLGELFAAAGGVFLFLSSILGWIGVAVTGSDTSANALFGALQVQTATEAGLDPVLLAAANSSGGVLGKMISPQNLAIAASAVGMAGKEGDIFRRVVGWSLVLLLFMCVLVTLQGTPVLSWMVPR</sequence>
<keyword evidence="5 8" id="KW-0812">Transmembrane</keyword>
<comment type="subcellular location">
    <subcellularLocation>
        <location evidence="1 8">Cell membrane</location>
        <topology evidence="1 8">Multi-pass membrane protein</topology>
    </subcellularLocation>
</comment>
<dbReference type="GO" id="GO:0015295">
    <property type="term" value="F:solute:proton symporter activity"/>
    <property type="evidence" value="ECO:0007669"/>
    <property type="project" value="TreeGrafter"/>
</dbReference>
<feature type="transmembrane region" description="Helical" evidence="8">
    <location>
        <begin position="471"/>
        <end position="493"/>
    </location>
</feature>
<keyword evidence="11" id="KW-1185">Reference proteome</keyword>
<comment type="caution">
    <text evidence="10">The sequence shown here is derived from an EMBL/GenBank/DDBJ whole genome shotgun (WGS) entry which is preliminary data.</text>
</comment>
<proteinExistence type="inferred from homology"/>
<reference evidence="10 11" key="1">
    <citation type="submission" date="2018-03" db="EMBL/GenBank/DDBJ databases">
        <title>Genomic Encyclopedia of Archaeal and Bacterial Type Strains, Phase II (KMG-II): from individual species to whole genera.</title>
        <authorList>
            <person name="Goeker M."/>
        </authorList>
    </citation>
    <scope>NUCLEOTIDE SEQUENCE [LARGE SCALE GENOMIC DNA]</scope>
    <source>
        <strain evidence="10 11">DSM 43146</strain>
    </source>
</reference>
<dbReference type="GO" id="GO:0015129">
    <property type="term" value="F:lactate transmembrane transporter activity"/>
    <property type="evidence" value="ECO:0007669"/>
    <property type="project" value="UniProtKB-UniRule"/>
</dbReference>
<dbReference type="PANTHER" id="PTHR30003:SF0">
    <property type="entry name" value="GLYCOLATE PERMEASE GLCA-RELATED"/>
    <property type="match status" value="1"/>
</dbReference>
<feature type="transmembrane region" description="Helical" evidence="8">
    <location>
        <begin position="235"/>
        <end position="255"/>
    </location>
</feature>
<feature type="transmembrane region" description="Helical" evidence="8">
    <location>
        <begin position="350"/>
        <end position="368"/>
    </location>
</feature>
<name>A0A2T0K2S4_9ACTN</name>
<protein>
    <recommendedName>
        <fullName evidence="8">L-lactate permease</fullName>
    </recommendedName>
</protein>
<evidence type="ECO:0000256" key="2">
    <source>
        <dbReference type="ARBA" id="ARBA00010100"/>
    </source>
</evidence>
<dbReference type="PANTHER" id="PTHR30003">
    <property type="entry name" value="L-LACTATE PERMEASE"/>
    <property type="match status" value="1"/>
</dbReference>
<evidence type="ECO:0000256" key="3">
    <source>
        <dbReference type="ARBA" id="ARBA00022448"/>
    </source>
</evidence>
<feature type="transmembrane region" description="Helical" evidence="8">
    <location>
        <begin position="561"/>
        <end position="580"/>
    </location>
</feature>
<feature type="transmembrane region" description="Helical" evidence="8">
    <location>
        <begin position="41"/>
        <end position="62"/>
    </location>
</feature>
<keyword evidence="4 8" id="KW-1003">Cell membrane</keyword>
<evidence type="ECO:0000313" key="11">
    <source>
        <dbReference type="Proteomes" id="UP000239415"/>
    </source>
</evidence>
<feature type="transmembrane region" description="Helical" evidence="8">
    <location>
        <begin position="405"/>
        <end position="426"/>
    </location>
</feature>
<dbReference type="GO" id="GO:0005886">
    <property type="term" value="C:plasma membrane"/>
    <property type="evidence" value="ECO:0007669"/>
    <property type="project" value="UniProtKB-SubCell"/>
</dbReference>
<evidence type="ECO:0000256" key="5">
    <source>
        <dbReference type="ARBA" id="ARBA00022692"/>
    </source>
</evidence>
<dbReference type="EMBL" id="PVMZ01000017">
    <property type="protein sequence ID" value="PRX17136.1"/>
    <property type="molecule type" value="Genomic_DNA"/>
</dbReference>
<dbReference type="Proteomes" id="UP000239415">
    <property type="component" value="Unassembled WGS sequence"/>
</dbReference>
<feature type="transmembrane region" description="Helical" evidence="8">
    <location>
        <begin position="12"/>
        <end position="34"/>
    </location>
</feature>
<feature type="transmembrane region" description="Helical" evidence="8">
    <location>
        <begin position="438"/>
        <end position="459"/>
    </location>
</feature>
<evidence type="ECO:0000313" key="10">
    <source>
        <dbReference type="EMBL" id="PRX17136.1"/>
    </source>
</evidence>
<organism evidence="10 11">
    <name type="scientific">Actinoplanes italicus</name>
    <dbReference type="NCBI Taxonomy" id="113567"/>
    <lineage>
        <taxon>Bacteria</taxon>
        <taxon>Bacillati</taxon>
        <taxon>Actinomycetota</taxon>
        <taxon>Actinomycetes</taxon>
        <taxon>Micromonosporales</taxon>
        <taxon>Micromonosporaceae</taxon>
        <taxon>Actinoplanes</taxon>
    </lineage>
</organism>
<feature type="transmembrane region" description="Helical" evidence="8">
    <location>
        <begin position="261"/>
        <end position="278"/>
    </location>
</feature>
<feature type="region of interest" description="Disordered" evidence="9">
    <location>
        <begin position="285"/>
        <end position="336"/>
    </location>
</feature>
<comment type="similarity">
    <text evidence="2 8">Belongs to the lactate permease family.</text>
</comment>
<feature type="compositionally biased region" description="Basic and acidic residues" evidence="9">
    <location>
        <begin position="324"/>
        <end position="333"/>
    </location>
</feature>
<keyword evidence="7 8" id="KW-0472">Membrane</keyword>
<evidence type="ECO:0000256" key="9">
    <source>
        <dbReference type="SAM" id="MobiDB-lite"/>
    </source>
</evidence>
<feature type="transmembrane region" description="Helical" evidence="8">
    <location>
        <begin position="74"/>
        <end position="95"/>
    </location>
</feature>